<keyword evidence="1" id="KW-0732">Signal</keyword>
<organism evidence="2 3">
    <name type="scientific">Pseudoduganella violacea</name>
    <dbReference type="NCBI Taxonomy" id="1715466"/>
    <lineage>
        <taxon>Bacteria</taxon>
        <taxon>Pseudomonadati</taxon>
        <taxon>Pseudomonadota</taxon>
        <taxon>Betaproteobacteria</taxon>
        <taxon>Burkholderiales</taxon>
        <taxon>Oxalobacteraceae</taxon>
        <taxon>Telluria group</taxon>
        <taxon>Pseudoduganella</taxon>
    </lineage>
</organism>
<accession>A0A7W5B9U5</accession>
<feature type="signal peptide" evidence="1">
    <location>
        <begin position="1"/>
        <end position="21"/>
    </location>
</feature>
<dbReference type="RefSeq" id="WP_183441009.1">
    <property type="nucleotide sequence ID" value="NZ_JACHXD010000005.1"/>
</dbReference>
<dbReference type="AlphaFoldDB" id="A0A7W5B9U5"/>
<comment type="caution">
    <text evidence="2">The sequence shown here is derived from an EMBL/GenBank/DDBJ whole genome shotgun (WGS) entry which is preliminary data.</text>
</comment>
<name>A0A7W5B9U5_9BURK</name>
<reference evidence="2 3" key="1">
    <citation type="submission" date="2020-08" db="EMBL/GenBank/DDBJ databases">
        <title>Genomic Encyclopedia of Type Strains, Phase III (KMG-III): the genomes of soil and plant-associated and newly described type strains.</title>
        <authorList>
            <person name="Whitman W."/>
        </authorList>
    </citation>
    <scope>NUCLEOTIDE SEQUENCE [LARGE SCALE GENOMIC DNA]</scope>
    <source>
        <strain evidence="2 3">CECT 8897</strain>
    </source>
</reference>
<gene>
    <name evidence="2" type="ORF">FHS03_002209</name>
</gene>
<protein>
    <recommendedName>
        <fullName evidence="4">Kazal-like domain-containing protein</fullName>
    </recommendedName>
</protein>
<keyword evidence="3" id="KW-1185">Reference proteome</keyword>
<sequence>MLKKFGFFIFAMAMGSGFALAAGGICTGDCFETYQACLENGVTKPAVCLRNYQYCQTHCEP</sequence>
<evidence type="ECO:0000313" key="3">
    <source>
        <dbReference type="Proteomes" id="UP000541535"/>
    </source>
</evidence>
<dbReference type="Proteomes" id="UP000541535">
    <property type="component" value="Unassembled WGS sequence"/>
</dbReference>
<evidence type="ECO:0008006" key="4">
    <source>
        <dbReference type="Google" id="ProtNLM"/>
    </source>
</evidence>
<proteinExistence type="predicted"/>
<dbReference type="EMBL" id="JACHXD010000005">
    <property type="protein sequence ID" value="MBB3119158.1"/>
    <property type="molecule type" value="Genomic_DNA"/>
</dbReference>
<evidence type="ECO:0000313" key="2">
    <source>
        <dbReference type="EMBL" id="MBB3119158.1"/>
    </source>
</evidence>
<feature type="chain" id="PRO_5031313522" description="Kazal-like domain-containing protein" evidence="1">
    <location>
        <begin position="22"/>
        <end position="61"/>
    </location>
</feature>
<evidence type="ECO:0000256" key="1">
    <source>
        <dbReference type="SAM" id="SignalP"/>
    </source>
</evidence>